<dbReference type="InterPro" id="IPR007197">
    <property type="entry name" value="rSAM"/>
</dbReference>
<sequence length="283" mass="33218">MQFKKVFIEITNFCGLDCTFCTPLKSTHTMPLSLFEKISKEVKDFTHLIALHILGDPLSIPNLEDYLEIARDNKLAVDITTSGYFLHLHKELLLHHSSIHQINFSLMSMLYQRKTIVLEDYFKELFDFLKAHQELKKEFFVNLRLWNLNTSMMPPKKNEIFYCKIKDFFQLDTIYPINTRLAYKIHLIQKPFFSWSPSQNKIDKGHCYGGLKQIGILSDGRVVPCCFDTQGNITLGDLKIQNLKDIFQTTKFLNLIKGFKQNKRIEEYCKSCTYPEYLEKFGI</sequence>
<accession>A0A2W6MYE3</accession>
<protein>
    <submittedName>
        <fullName evidence="8">Radical SAM protein</fullName>
    </submittedName>
</protein>
<evidence type="ECO:0000256" key="2">
    <source>
        <dbReference type="ARBA" id="ARBA00022485"/>
    </source>
</evidence>
<dbReference type="SFLD" id="SFLDS00029">
    <property type="entry name" value="Radical_SAM"/>
    <property type="match status" value="1"/>
</dbReference>
<gene>
    <name evidence="8" type="ORF">B6S12_00620</name>
</gene>
<dbReference type="CDD" id="cd21122">
    <property type="entry name" value="SPASM_rSAM"/>
    <property type="match status" value="1"/>
</dbReference>
<name>A0A2W6MYE3_9HELI</name>
<comment type="caution">
    <text evidence="8">The sequence shown here is derived from an EMBL/GenBank/DDBJ whole genome shotgun (WGS) entry which is preliminary data.</text>
</comment>
<evidence type="ECO:0000256" key="6">
    <source>
        <dbReference type="ARBA" id="ARBA00023014"/>
    </source>
</evidence>
<evidence type="ECO:0000313" key="9">
    <source>
        <dbReference type="Proteomes" id="UP000249746"/>
    </source>
</evidence>
<dbReference type="Pfam" id="PF13186">
    <property type="entry name" value="SPASM"/>
    <property type="match status" value="1"/>
</dbReference>
<dbReference type="SUPFAM" id="SSF102114">
    <property type="entry name" value="Radical SAM enzymes"/>
    <property type="match status" value="1"/>
</dbReference>
<dbReference type="EMBL" id="NBIU01000001">
    <property type="protein sequence ID" value="PZT49129.1"/>
    <property type="molecule type" value="Genomic_DNA"/>
</dbReference>
<dbReference type="GO" id="GO:0046872">
    <property type="term" value="F:metal ion binding"/>
    <property type="evidence" value="ECO:0007669"/>
    <property type="project" value="UniProtKB-KW"/>
</dbReference>
<organism evidence="8 9">
    <name type="scientific">Helicobacter valdiviensis</name>
    <dbReference type="NCBI Taxonomy" id="1458358"/>
    <lineage>
        <taxon>Bacteria</taxon>
        <taxon>Pseudomonadati</taxon>
        <taxon>Campylobacterota</taxon>
        <taxon>Epsilonproteobacteria</taxon>
        <taxon>Campylobacterales</taxon>
        <taxon>Helicobacteraceae</taxon>
        <taxon>Helicobacter</taxon>
    </lineage>
</organism>
<keyword evidence="6" id="KW-0411">Iron-sulfur</keyword>
<dbReference type="PANTHER" id="PTHR43787:SF10">
    <property type="entry name" value="COFACTOR MODIFYING PROTEIN"/>
    <property type="match status" value="1"/>
</dbReference>
<evidence type="ECO:0000256" key="1">
    <source>
        <dbReference type="ARBA" id="ARBA00001966"/>
    </source>
</evidence>
<dbReference type="AlphaFoldDB" id="A0A2W6MYE3"/>
<keyword evidence="2" id="KW-0004">4Fe-4S</keyword>
<proteinExistence type="predicted"/>
<keyword evidence="9" id="KW-1185">Reference proteome</keyword>
<evidence type="ECO:0000256" key="5">
    <source>
        <dbReference type="ARBA" id="ARBA00023004"/>
    </source>
</evidence>
<dbReference type="RefSeq" id="WP_245892444.1">
    <property type="nucleotide sequence ID" value="NZ_NBIU01000001.1"/>
</dbReference>
<dbReference type="InterPro" id="IPR023885">
    <property type="entry name" value="4Fe4S-binding_SPASM_dom"/>
</dbReference>
<dbReference type="Gene3D" id="3.20.20.70">
    <property type="entry name" value="Aldolase class I"/>
    <property type="match status" value="1"/>
</dbReference>
<evidence type="ECO:0000313" key="8">
    <source>
        <dbReference type="EMBL" id="PZT49129.1"/>
    </source>
</evidence>
<dbReference type="GO" id="GO:0051539">
    <property type="term" value="F:4 iron, 4 sulfur cluster binding"/>
    <property type="evidence" value="ECO:0007669"/>
    <property type="project" value="UniProtKB-KW"/>
</dbReference>
<dbReference type="InterPro" id="IPR013785">
    <property type="entry name" value="Aldolase_TIM"/>
</dbReference>
<dbReference type="InterPro" id="IPR058240">
    <property type="entry name" value="rSAM_sf"/>
</dbReference>
<keyword evidence="4" id="KW-0479">Metal-binding</keyword>
<dbReference type="CDD" id="cd01335">
    <property type="entry name" value="Radical_SAM"/>
    <property type="match status" value="1"/>
</dbReference>
<evidence type="ECO:0000256" key="4">
    <source>
        <dbReference type="ARBA" id="ARBA00022723"/>
    </source>
</evidence>
<dbReference type="GO" id="GO:0003824">
    <property type="term" value="F:catalytic activity"/>
    <property type="evidence" value="ECO:0007669"/>
    <property type="project" value="InterPro"/>
</dbReference>
<dbReference type="PANTHER" id="PTHR43787">
    <property type="entry name" value="FEMO COFACTOR BIOSYNTHESIS PROTEIN NIFB-RELATED"/>
    <property type="match status" value="1"/>
</dbReference>
<evidence type="ECO:0000256" key="3">
    <source>
        <dbReference type="ARBA" id="ARBA00022691"/>
    </source>
</evidence>
<reference evidence="8 9" key="1">
    <citation type="submission" date="2017-03" db="EMBL/GenBank/DDBJ databases">
        <title>Genomic and clinical evidence uncovers the enterohepatic species Helicobacter valdiviensis as a potential human intestinal pathogen.</title>
        <authorList>
            <person name="Fresia P."/>
            <person name="Jara R."/>
            <person name="Sierra R."/>
            <person name="Ferres I."/>
            <person name="Greif G."/>
            <person name="Iraola G."/>
            <person name="Collado L."/>
        </authorList>
    </citation>
    <scope>NUCLEOTIDE SEQUENCE [LARGE SCALE GENOMIC DNA]</scope>
    <source>
        <strain evidence="8 9">WBE14</strain>
    </source>
</reference>
<evidence type="ECO:0000259" key="7">
    <source>
        <dbReference type="Pfam" id="PF13186"/>
    </source>
</evidence>
<feature type="domain" description="4Fe4S-binding SPASM" evidence="7">
    <location>
        <begin position="207"/>
        <end position="273"/>
    </location>
</feature>
<comment type="cofactor">
    <cofactor evidence="1">
        <name>[4Fe-4S] cluster</name>
        <dbReference type="ChEBI" id="CHEBI:49883"/>
    </cofactor>
</comment>
<dbReference type="Proteomes" id="UP000249746">
    <property type="component" value="Unassembled WGS sequence"/>
</dbReference>
<keyword evidence="5" id="KW-0408">Iron</keyword>
<keyword evidence="3" id="KW-0949">S-adenosyl-L-methionine</keyword>